<evidence type="ECO:0000313" key="2">
    <source>
        <dbReference type="Proteomes" id="UP000765509"/>
    </source>
</evidence>
<accession>A0A9Q3GJU7</accession>
<proteinExistence type="predicted"/>
<gene>
    <name evidence="1" type="ORF">O181_009841</name>
</gene>
<protein>
    <submittedName>
        <fullName evidence="1">Uncharacterized protein</fullName>
    </submittedName>
</protein>
<evidence type="ECO:0000313" key="1">
    <source>
        <dbReference type="EMBL" id="MBW0470126.1"/>
    </source>
</evidence>
<sequence>MIKTLEDMIRRFCSYGLGFKDSGGFTHDWCTLIPALELEYKISIHSSTGELHAVLEKDWNPRKHCDTLKKYLVDINLTDSFKYAKQRWDQSHKLPYFEVGDLVLVLKLNFHNIKGPKKLKYSFPGPFMITSLHSPKAVQLELTGELINKHSTFPEIITKTYSSSDQELFSLINIPPHEIAPL</sequence>
<dbReference type="OrthoDB" id="8051507at2759"/>
<dbReference type="EMBL" id="AVOT02002369">
    <property type="protein sequence ID" value="MBW0470126.1"/>
    <property type="molecule type" value="Genomic_DNA"/>
</dbReference>
<name>A0A9Q3GJU7_9BASI</name>
<keyword evidence="2" id="KW-1185">Reference proteome</keyword>
<organism evidence="1 2">
    <name type="scientific">Austropuccinia psidii MF-1</name>
    <dbReference type="NCBI Taxonomy" id="1389203"/>
    <lineage>
        <taxon>Eukaryota</taxon>
        <taxon>Fungi</taxon>
        <taxon>Dikarya</taxon>
        <taxon>Basidiomycota</taxon>
        <taxon>Pucciniomycotina</taxon>
        <taxon>Pucciniomycetes</taxon>
        <taxon>Pucciniales</taxon>
        <taxon>Sphaerophragmiaceae</taxon>
        <taxon>Austropuccinia</taxon>
    </lineage>
</organism>
<reference evidence="1" key="1">
    <citation type="submission" date="2021-03" db="EMBL/GenBank/DDBJ databases">
        <title>Draft genome sequence of rust myrtle Austropuccinia psidii MF-1, a brazilian biotype.</title>
        <authorList>
            <person name="Quecine M.C."/>
            <person name="Pachon D.M.R."/>
            <person name="Bonatelli M.L."/>
            <person name="Correr F.H."/>
            <person name="Franceschini L.M."/>
            <person name="Leite T.F."/>
            <person name="Margarido G.R.A."/>
            <person name="Almeida C.A."/>
            <person name="Ferrarezi J.A."/>
            <person name="Labate C.A."/>
        </authorList>
    </citation>
    <scope>NUCLEOTIDE SEQUENCE</scope>
    <source>
        <strain evidence="1">MF-1</strain>
    </source>
</reference>
<dbReference type="Proteomes" id="UP000765509">
    <property type="component" value="Unassembled WGS sequence"/>
</dbReference>
<comment type="caution">
    <text evidence="1">The sequence shown here is derived from an EMBL/GenBank/DDBJ whole genome shotgun (WGS) entry which is preliminary data.</text>
</comment>
<dbReference type="AlphaFoldDB" id="A0A9Q3GJU7"/>